<dbReference type="Pfam" id="PF00990">
    <property type="entry name" value="GGDEF"/>
    <property type="match status" value="1"/>
</dbReference>
<reference evidence="3 4" key="2">
    <citation type="submission" date="2015-07" db="EMBL/GenBank/DDBJ databases">
        <title>Genome sequence of Levilinea saccharolytica DSM 16555.</title>
        <authorList>
            <person name="Hemp J."/>
            <person name="Ward L.M."/>
            <person name="Pace L.A."/>
            <person name="Fischer W.W."/>
        </authorList>
    </citation>
    <scope>NUCLEOTIDE SEQUENCE [LARGE SCALE GENOMIC DNA]</scope>
    <source>
        <strain evidence="3 4">KIBI-1</strain>
    </source>
</reference>
<dbReference type="Pfam" id="PF13185">
    <property type="entry name" value="GAF_2"/>
    <property type="match status" value="1"/>
</dbReference>
<dbReference type="InterPro" id="IPR000160">
    <property type="entry name" value="GGDEF_dom"/>
</dbReference>
<dbReference type="EMBL" id="DF967975">
    <property type="protein sequence ID" value="GAP19373.1"/>
    <property type="molecule type" value="Genomic_DNA"/>
</dbReference>
<dbReference type="PANTHER" id="PTHR45138:SF9">
    <property type="entry name" value="DIGUANYLATE CYCLASE DGCM-RELATED"/>
    <property type="match status" value="1"/>
</dbReference>
<dbReference type="GO" id="GO:0005886">
    <property type="term" value="C:plasma membrane"/>
    <property type="evidence" value="ECO:0007669"/>
    <property type="project" value="TreeGrafter"/>
</dbReference>
<proteinExistence type="predicted"/>
<dbReference type="InterPro" id="IPR043128">
    <property type="entry name" value="Rev_trsase/Diguanyl_cyclase"/>
</dbReference>
<dbReference type="STRING" id="229921.ADN01_06000"/>
<reference evidence="2" key="1">
    <citation type="journal article" date="2015" name="Genome Announc.">
        <title>Draft Genome Sequences of Anaerolinea thermolimosa IMO-1, Bellilinea caldifistulae GOMI-1, Leptolinea tardivitalis YMTK-2, Levilinea saccharolytica KIBI-1, Longilinea arvoryzae KOME-1, Previously Described as Members of the Class Anaerolineae (Chloroflexi).</title>
        <authorList>
            <person name="Matsuura N."/>
            <person name="Tourlousse M.D."/>
            <person name="Ohashi A."/>
            <person name="Hugenholtz P."/>
            <person name="Sekiguchi Y."/>
        </authorList>
    </citation>
    <scope>NUCLEOTIDE SEQUENCE</scope>
    <source>
        <strain evidence="2">KIBI-1</strain>
    </source>
</reference>
<dbReference type="PATRIC" id="fig|229921.5.peg.2889"/>
<organism evidence="2">
    <name type="scientific">Levilinea saccharolytica</name>
    <dbReference type="NCBI Taxonomy" id="229921"/>
    <lineage>
        <taxon>Bacteria</taxon>
        <taxon>Bacillati</taxon>
        <taxon>Chloroflexota</taxon>
        <taxon>Anaerolineae</taxon>
        <taxon>Anaerolineales</taxon>
        <taxon>Anaerolineaceae</taxon>
        <taxon>Levilinea</taxon>
    </lineage>
</organism>
<dbReference type="SMART" id="SM00065">
    <property type="entry name" value="GAF"/>
    <property type="match status" value="1"/>
</dbReference>
<dbReference type="InterPro" id="IPR029016">
    <property type="entry name" value="GAF-like_dom_sf"/>
</dbReference>
<accession>A0A0N0RD36</accession>
<evidence type="ECO:0000259" key="1">
    <source>
        <dbReference type="PROSITE" id="PS50887"/>
    </source>
</evidence>
<dbReference type="PANTHER" id="PTHR45138">
    <property type="entry name" value="REGULATORY COMPONENTS OF SENSORY TRANSDUCTION SYSTEM"/>
    <property type="match status" value="1"/>
</dbReference>
<dbReference type="OrthoDB" id="9805474at2"/>
<dbReference type="FunFam" id="3.30.70.270:FF:000001">
    <property type="entry name" value="Diguanylate cyclase domain protein"/>
    <property type="match status" value="1"/>
</dbReference>
<sequence>MENGSSNSENFDPASSRIAELAAALTRISACTTPQATLQELLAAFRQLIPRIGYALIHAGRDPAHPQPRVEPGHTLEEDQLQGLLAFLPSLNLPAVLSVRTPWVIDSPQSAETLRTCGIRDLLLIPIFTQEDPSNQLLALTRRVGEARFSAEDTQAAVLLITQAVSAIQTAQLLVNLEVRNHELETILQSSLQLTASLDLKQVLDAVMAGVFRLSPPTHDAHIFLYQDGTLEFGASLWQDGRKDVPFSKPRPQGLTATVARTGKMILVDDLQTHPLYLSSGLGWQGSIVSLPLVVQDHVVGVMNLAALQPGQYSAESLRPLRLLADQAAIAIENARLHAIIQQEAFSDALTGLPNRRAMDRELEDEIRRSARYHHHFALLILDLDGFKQINDTYGHPVGDQALIWFSQKLPTLVRDTDFVARYGGDELVVILPETHKQVAESVRQRIFEFFEREVFDFHEEISQPITVSVGLSLFPEDGKSADRLLKIADQRLYRHKDRRKALPR</sequence>
<dbReference type="RefSeq" id="WP_062419656.1">
    <property type="nucleotide sequence ID" value="NZ_BBXZ01000175.1"/>
</dbReference>
<dbReference type="GO" id="GO:1902201">
    <property type="term" value="P:negative regulation of bacterial-type flagellum-dependent cell motility"/>
    <property type="evidence" value="ECO:0007669"/>
    <property type="project" value="TreeGrafter"/>
</dbReference>
<dbReference type="CDD" id="cd01949">
    <property type="entry name" value="GGDEF"/>
    <property type="match status" value="1"/>
</dbReference>
<gene>
    <name evidence="3" type="ORF">ADN01_06000</name>
    <name evidence="2" type="ORF">LSAC_03275</name>
</gene>
<keyword evidence="4" id="KW-1185">Reference proteome</keyword>
<dbReference type="PROSITE" id="PS50887">
    <property type="entry name" value="GGDEF"/>
    <property type="match status" value="1"/>
</dbReference>
<dbReference type="InterPro" id="IPR029787">
    <property type="entry name" value="Nucleotide_cyclase"/>
</dbReference>
<evidence type="ECO:0000313" key="2">
    <source>
        <dbReference type="EMBL" id="GAP19373.1"/>
    </source>
</evidence>
<evidence type="ECO:0000313" key="4">
    <source>
        <dbReference type="Proteomes" id="UP000050501"/>
    </source>
</evidence>
<dbReference type="SUPFAM" id="SSF55073">
    <property type="entry name" value="Nucleotide cyclase"/>
    <property type="match status" value="1"/>
</dbReference>
<dbReference type="Gene3D" id="3.30.70.270">
    <property type="match status" value="1"/>
</dbReference>
<dbReference type="GO" id="GO:0052621">
    <property type="term" value="F:diguanylate cyclase activity"/>
    <property type="evidence" value="ECO:0007669"/>
    <property type="project" value="TreeGrafter"/>
</dbReference>
<dbReference type="SMART" id="SM00267">
    <property type="entry name" value="GGDEF"/>
    <property type="match status" value="1"/>
</dbReference>
<dbReference type="Gene3D" id="3.30.450.40">
    <property type="match status" value="2"/>
</dbReference>
<dbReference type="EMBL" id="LGCM01000026">
    <property type="protein sequence ID" value="KPL85671.1"/>
    <property type="molecule type" value="Genomic_DNA"/>
</dbReference>
<evidence type="ECO:0000313" key="3">
    <source>
        <dbReference type="EMBL" id="KPL85671.1"/>
    </source>
</evidence>
<dbReference type="InterPro" id="IPR003018">
    <property type="entry name" value="GAF"/>
</dbReference>
<name>A0A0N0RD36_9CHLR</name>
<dbReference type="AlphaFoldDB" id="A0A0N0RD36"/>
<dbReference type="InterPro" id="IPR050469">
    <property type="entry name" value="Diguanylate_Cyclase"/>
</dbReference>
<protein>
    <submittedName>
        <fullName evidence="2">Protein containing diguanylate cyclase (GGDEF) domain</fullName>
    </submittedName>
</protein>
<dbReference type="NCBIfam" id="TIGR00254">
    <property type="entry name" value="GGDEF"/>
    <property type="match status" value="1"/>
</dbReference>
<feature type="domain" description="GGDEF" evidence="1">
    <location>
        <begin position="375"/>
        <end position="505"/>
    </location>
</feature>
<dbReference type="GO" id="GO:0043709">
    <property type="term" value="P:cell adhesion involved in single-species biofilm formation"/>
    <property type="evidence" value="ECO:0007669"/>
    <property type="project" value="TreeGrafter"/>
</dbReference>
<dbReference type="Proteomes" id="UP000050501">
    <property type="component" value="Unassembled WGS sequence"/>
</dbReference>
<dbReference type="SUPFAM" id="SSF55781">
    <property type="entry name" value="GAF domain-like"/>
    <property type="match status" value="2"/>
</dbReference>